<comment type="subcellular location">
    <subcellularLocation>
        <location evidence="1">Cell membrane</location>
        <topology evidence="1">Multi-pass membrane protein</topology>
    </subcellularLocation>
</comment>
<accession>A0A9D1I5Y4</accession>
<dbReference type="InterPro" id="IPR002656">
    <property type="entry name" value="Acyl_transf_3_dom"/>
</dbReference>
<evidence type="ECO:0000259" key="8">
    <source>
        <dbReference type="Pfam" id="PF01757"/>
    </source>
</evidence>
<sequence>MEPILNQRDSGKRLLYIDFLNIAACFGVVAMHCTGKVFAFDTSKEWFFSMLLQAVFHFSIPVFFMISGATLMNYREKYSTKEFLKRRFLRTGVPFLIWSGVMLIYKIAIGELPAPIGPRSFLNLFLNNEIQNIYWFFYAIFG</sequence>
<feature type="domain" description="Acyltransferase 3" evidence="8">
    <location>
        <begin position="15"/>
        <end position="141"/>
    </location>
</feature>
<keyword evidence="3" id="KW-1003">Cell membrane</keyword>
<dbReference type="PANTHER" id="PTHR40074">
    <property type="entry name" value="O-ACETYLTRANSFERASE WECH"/>
    <property type="match status" value="1"/>
</dbReference>
<dbReference type="EMBL" id="DVMM01000019">
    <property type="protein sequence ID" value="HIU28843.1"/>
    <property type="molecule type" value="Genomic_DNA"/>
</dbReference>
<feature type="transmembrane region" description="Helical" evidence="7">
    <location>
        <begin position="88"/>
        <end position="109"/>
    </location>
</feature>
<keyword evidence="9" id="KW-0012">Acyltransferase</keyword>
<comment type="similarity">
    <text evidence="2">Belongs to the acyltransferase 3 family.</text>
</comment>
<evidence type="ECO:0000256" key="2">
    <source>
        <dbReference type="ARBA" id="ARBA00007400"/>
    </source>
</evidence>
<gene>
    <name evidence="9" type="ORF">IAD50_00950</name>
</gene>
<feature type="transmembrane region" description="Helical" evidence="7">
    <location>
        <begin position="46"/>
        <end position="67"/>
    </location>
</feature>
<reference evidence="9" key="1">
    <citation type="submission" date="2020-10" db="EMBL/GenBank/DDBJ databases">
        <authorList>
            <person name="Gilroy R."/>
        </authorList>
    </citation>
    <scope>NUCLEOTIDE SEQUENCE</scope>
    <source>
        <strain evidence="9">CHK195-4489</strain>
    </source>
</reference>
<evidence type="ECO:0000256" key="1">
    <source>
        <dbReference type="ARBA" id="ARBA00004651"/>
    </source>
</evidence>
<dbReference type="PANTHER" id="PTHR40074:SF2">
    <property type="entry name" value="O-ACETYLTRANSFERASE WECH"/>
    <property type="match status" value="1"/>
</dbReference>
<proteinExistence type="inferred from homology"/>
<dbReference type="GO" id="GO:0016413">
    <property type="term" value="F:O-acetyltransferase activity"/>
    <property type="evidence" value="ECO:0007669"/>
    <property type="project" value="TreeGrafter"/>
</dbReference>
<dbReference type="AlphaFoldDB" id="A0A9D1I5Y4"/>
<name>A0A9D1I5Y4_9CLOT</name>
<evidence type="ECO:0000256" key="6">
    <source>
        <dbReference type="ARBA" id="ARBA00023136"/>
    </source>
</evidence>
<evidence type="ECO:0000256" key="5">
    <source>
        <dbReference type="ARBA" id="ARBA00022989"/>
    </source>
</evidence>
<dbReference type="Proteomes" id="UP000824089">
    <property type="component" value="Unassembled WGS sequence"/>
</dbReference>
<dbReference type="Pfam" id="PF01757">
    <property type="entry name" value="Acyl_transf_3"/>
    <property type="match status" value="1"/>
</dbReference>
<feature type="transmembrane region" description="Helical" evidence="7">
    <location>
        <begin position="20"/>
        <end position="40"/>
    </location>
</feature>
<evidence type="ECO:0000313" key="10">
    <source>
        <dbReference type="Proteomes" id="UP000824089"/>
    </source>
</evidence>
<keyword evidence="5 7" id="KW-1133">Transmembrane helix</keyword>
<evidence type="ECO:0000256" key="4">
    <source>
        <dbReference type="ARBA" id="ARBA00022692"/>
    </source>
</evidence>
<feature type="non-terminal residue" evidence="9">
    <location>
        <position position="142"/>
    </location>
</feature>
<comment type="caution">
    <text evidence="9">The sequence shown here is derived from an EMBL/GenBank/DDBJ whole genome shotgun (WGS) entry which is preliminary data.</text>
</comment>
<dbReference type="GO" id="GO:0005886">
    <property type="term" value="C:plasma membrane"/>
    <property type="evidence" value="ECO:0007669"/>
    <property type="project" value="UniProtKB-SubCell"/>
</dbReference>
<organism evidence="9 10">
    <name type="scientific">Candidatus Egerieisoma faecipullorum</name>
    <dbReference type="NCBI Taxonomy" id="2840963"/>
    <lineage>
        <taxon>Bacteria</taxon>
        <taxon>Bacillati</taxon>
        <taxon>Bacillota</taxon>
        <taxon>Clostridia</taxon>
        <taxon>Eubacteriales</taxon>
        <taxon>Clostridiaceae</taxon>
        <taxon>Clostridiaceae incertae sedis</taxon>
        <taxon>Candidatus Egerieisoma</taxon>
    </lineage>
</organism>
<keyword evidence="6 7" id="KW-0472">Membrane</keyword>
<evidence type="ECO:0000313" key="9">
    <source>
        <dbReference type="EMBL" id="HIU28843.1"/>
    </source>
</evidence>
<keyword evidence="9" id="KW-0808">Transferase</keyword>
<evidence type="ECO:0000256" key="3">
    <source>
        <dbReference type="ARBA" id="ARBA00022475"/>
    </source>
</evidence>
<dbReference type="GO" id="GO:0009246">
    <property type="term" value="P:enterobacterial common antigen biosynthetic process"/>
    <property type="evidence" value="ECO:0007669"/>
    <property type="project" value="TreeGrafter"/>
</dbReference>
<keyword evidence="4 7" id="KW-0812">Transmembrane</keyword>
<evidence type="ECO:0000256" key="7">
    <source>
        <dbReference type="SAM" id="Phobius"/>
    </source>
</evidence>
<protein>
    <submittedName>
        <fullName evidence="9">Acyltransferase</fullName>
    </submittedName>
</protein>
<reference evidence="9" key="2">
    <citation type="journal article" date="2021" name="PeerJ">
        <title>Extensive microbial diversity within the chicken gut microbiome revealed by metagenomics and culture.</title>
        <authorList>
            <person name="Gilroy R."/>
            <person name="Ravi A."/>
            <person name="Getino M."/>
            <person name="Pursley I."/>
            <person name="Horton D.L."/>
            <person name="Alikhan N.F."/>
            <person name="Baker D."/>
            <person name="Gharbi K."/>
            <person name="Hall N."/>
            <person name="Watson M."/>
            <person name="Adriaenssens E.M."/>
            <person name="Foster-Nyarko E."/>
            <person name="Jarju S."/>
            <person name="Secka A."/>
            <person name="Antonio M."/>
            <person name="Oren A."/>
            <person name="Chaudhuri R.R."/>
            <person name="La Ragione R."/>
            <person name="Hildebrand F."/>
            <person name="Pallen M.J."/>
        </authorList>
    </citation>
    <scope>NUCLEOTIDE SEQUENCE</scope>
    <source>
        <strain evidence="9">CHK195-4489</strain>
    </source>
</reference>